<dbReference type="Pfam" id="PF13400">
    <property type="entry name" value="Tad"/>
    <property type="match status" value="1"/>
</dbReference>
<keyword evidence="2" id="KW-0812">Transmembrane</keyword>
<protein>
    <submittedName>
        <fullName evidence="4">Pilus assembly protein TadG-related protein</fullName>
    </submittedName>
</protein>
<sequence>MTRARRDERGQAFPVYVMTVAGLLFLALVFFAVGKASATRNGAQSAADAAALGAAQEARALMGPLFFAALALPDGLDGYFRGAHFTGDTCGEAQRLAGLNRSDVVAGSCSWDSGVRRDEVTVEVRTRYTVGDSVLPGTEQRHATAGATAAVEFRCDWQPAPGEPDGGAASGGPSGGTAGTSGGTGATGGANGGAGGTGGDTGSTEGGGERPDTPEAPGPVTFRCDGSDPFSLDPAQPFDPDVWAELGKELFGVRLVD</sequence>
<dbReference type="InterPro" id="IPR028087">
    <property type="entry name" value="Tad_N"/>
</dbReference>
<name>A0ABT2CB20_9ACTN</name>
<evidence type="ECO:0000259" key="3">
    <source>
        <dbReference type="Pfam" id="PF13400"/>
    </source>
</evidence>
<feature type="region of interest" description="Disordered" evidence="1">
    <location>
        <begin position="157"/>
        <end position="240"/>
    </location>
</feature>
<feature type="domain" description="Putative Flp pilus-assembly TadG-like N-terminal" evidence="3">
    <location>
        <begin position="10"/>
        <end position="56"/>
    </location>
</feature>
<reference evidence="4" key="1">
    <citation type="submission" date="2022-08" db="EMBL/GenBank/DDBJ databases">
        <authorList>
            <person name="Somphong A."/>
            <person name="Phongsopitanun W."/>
        </authorList>
    </citation>
    <scope>NUCLEOTIDE SEQUENCE</scope>
    <source>
        <strain evidence="4">LP05-1</strain>
    </source>
</reference>
<proteinExistence type="predicted"/>
<evidence type="ECO:0000313" key="5">
    <source>
        <dbReference type="Proteomes" id="UP001431313"/>
    </source>
</evidence>
<keyword evidence="2" id="KW-0472">Membrane</keyword>
<accession>A0ABT2CB20</accession>
<feature type="transmembrane region" description="Helical" evidence="2">
    <location>
        <begin position="12"/>
        <end position="33"/>
    </location>
</feature>
<evidence type="ECO:0000256" key="1">
    <source>
        <dbReference type="SAM" id="MobiDB-lite"/>
    </source>
</evidence>
<comment type="caution">
    <text evidence="4">The sequence shown here is derived from an EMBL/GenBank/DDBJ whole genome shotgun (WGS) entry which is preliminary data.</text>
</comment>
<keyword evidence="2" id="KW-1133">Transmembrane helix</keyword>
<gene>
    <name evidence="4" type="ORF">NX801_02310</name>
</gene>
<dbReference type="Proteomes" id="UP001431313">
    <property type="component" value="Unassembled WGS sequence"/>
</dbReference>
<evidence type="ECO:0000256" key="2">
    <source>
        <dbReference type="SAM" id="Phobius"/>
    </source>
</evidence>
<dbReference type="RefSeq" id="WP_258785016.1">
    <property type="nucleotide sequence ID" value="NZ_JANUGQ010000001.1"/>
</dbReference>
<evidence type="ECO:0000313" key="4">
    <source>
        <dbReference type="EMBL" id="MCS0634515.1"/>
    </source>
</evidence>
<feature type="compositionally biased region" description="Gly residues" evidence="1">
    <location>
        <begin position="164"/>
        <end position="206"/>
    </location>
</feature>
<dbReference type="EMBL" id="JANUGQ010000001">
    <property type="protein sequence ID" value="MCS0634515.1"/>
    <property type="molecule type" value="Genomic_DNA"/>
</dbReference>
<keyword evidence="5" id="KW-1185">Reference proteome</keyword>
<organism evidence="4 5">
    <name type="scientific">Streptomyces pyxinae</name>
    <dbReference type="NCBI Taxonomy" id="2970734"/>
    <lineage>
        <taxon>Bacteria</taxon>
        <taxon>Bacillati</taxon>
        <taxon>Actinomycetota</taxon>
        <taxon>Actinomycetes</taxon>
        <taxon>Kitasatosporales</taxon>
        <taxon>Streptomycetaceae</taxon>
        <taxon>Streptomyces</taxon>
    </lineage>
</organism>